<dbReference type="NCBIfam" id="TIGR03057">
    <property type="entry name" value="xxxLxxG_by_4"/>
    <property type="match status" value="1"/>
</dbReference>
<reference evidence="1 2" key="1">
    <citation type="submission" date="2017-10" db="EMBL/GenBank/DDBJ databases">
        <title>Resolving the taxonomy of Roseburia spp., Eubacterium rectale and Agathobacter spp. through phylogenomic analysis.</title>
        <authorList>
            <person name="Sheridan P.O."/>
            <person name="Walker A.W."/>
            <person name="Duncan S.H."/>
            <person name="Scott K.P."/>
            <person name="Toole P.W.O."/>
            <person name="Luis P."/>
            <person name="Flint H.J."/>
        </authorList>
    </citation>
    <scope>NUCLEOTIDE SEQUENCE [LARGE SCALE GENOMIC DNA]</scope>
    <source>
        <strain evidence="1 2">JK623</strain>
    </source>
</reference>
<dbReference type="Proteomes" id="UP000224563">
    <property type="component" value="Unassembled WGS sequence"/>
</dbReference>
<name>A0A2G3E242_9FIRM</name>
<sequence length="692" mass="71853">MKFKELKNKLKDRFLITASAGVLVFSLIVTGVTCTAYAAKNRDQAASTVEDKDDTDKLVDDILGDGKVTEKNIGKEETVYLISDASGKVNKTIVSDHLVNKEKAAQLDDRSNLTDITNVKGDETFEEKDGALTWKADGNDIYYQGTTSQEAPITQKVTYKLDGKEVTPEELAGKSGKVTIRFDYTNNTKYVAKVDGEECEVKVPFAAVSALALNDRFSNVEVTNGKLVDTGNGSMVVGYAIPGLTESLDLDDSALDGIQIPEYVEVTADVKNFEMNVAMTVAVNAGNFLSSGDLSFDSIDDLVDALSDASSQLSDGSTDLADGMKTLQKGLKDYTAGASKINNGIATLQNKSGSLVSGASDLNDGAQALSEGLVSLNSGAKDLYGGLKSLESGASDLYEGIGKLSAGATTLSNGLSTLNGYSDSMAKLMELGVKSILNDLNASASSVFGALAAVTSKPALATVTVDNMTQVYGAMKQNESTVVAAIVGSGAMDEAHATGTVQTVEGYLEQAIGGQQLASGIKQNLSALSTGADTLATNLSTAEAGAKKVSGGATAAKKGAKKIYNGATTAKEGAAKIAEGTQTLVDAMPNLTTGIKALADGSNKLVANNKALLDGAQKLTDGSAKLADGITTFNKEGVQKIVDAYDGDVSALLNRVEAVKDAAENYGAFTDAADSVNTSVKFIYKLAEIKAE</sequence>
<dbReference type="EMBL" id="PDYG01000070">
    <property type="protein sequence ID" value="PHU37291.1"/>
    <property type="molecule type" value="Genomic_DNA"/>
</dbReference>
<dbReference type="Gene3D" id="1.10.287.950">
    <property type="entry name" value="Methyl-accepting chemotaxis protein"/>
    <property type="match status" value="2"/>
</dbReference>
<organism evidence="1 2">
    <name type="scientific">Agathobacter ruminis</name>
    <dbReference type="NCBI Taxonomy" id="1712665"/>
    <lineage>
        <taxon>Bacteria</taxon>
        <taxon>Bacillati</taxon>
        <taxon>Bacillota</taxon>
        <taxon>Clostridia</taxon>
        <taxon>Lachnospirales</taxon>
        <taxon>Lachnospiraceae</taxon>
        <taxon>Agathobacter</taxon>
    </lineage>
</organism>
<dbReference type="AlphaFoldDB" id="A0A2G3E242"/>
<comment type="caution">
    <text evidence="1">The sequence shown here is derived from an EMBL/GenBank/DDBJ whole genome shotgun (WGS) entry which is preliminary data.</text>
</comment>
<evidence type="ECO:0008006" key="3">
    <source>
        <dbReference type="Google" id="ProtNLM"/>
    </source>
</evidence>
<accession>A0A2G3E242</accession>
<evidence type="ECO:0000313" key="1">
    <source>
        <dbReference type="EMBL" id="PHU37291.1"/>
    </source>
</evidence>
<dbReference type="InterPro" id="IPR023908">
    <property type="entry name" value="xxxLxxG_rpt"/>
</dbReference>
<reference evidence="1 2" key="2">
    <citation type="submission" date="2017-10" db="EMBL/GenBank/DDBJ databases">
        <authorList>
            <person name="Banno H."/>
            <person name="Chua N.-H."/>
        </authorList>
    </citation>
    <scope>NUCLEOTIDE SEQUENCE [LARGE SCALE GENOMIC DNA]</scope>
    <source>
        <strain evidence="1 2">JK623</strain>
    </source>
</reference>
<dbReference type="RefSeq" id="WP_099386398.1">
    <property type="nucleotide sequence ID" value="NZ_JANSWH010000012.1"/>
</dbReference>
<evidence type="ECO:0000313" key="2">
    <source>
        <dbReference type="Proteomes" id="UP000224563"/>
    </source>
</evidence>
<keyword evidence="2" id="KW-1185">Reference proteome</keyword>
<proteinExistence type="predicted"/>
<protein>
    <recommendedName>
        <fullName evidence="3">X-X-X-Leu-X-X-Gly heptad repeats</fullName>
    </recommendedName>
</protein>
<gene>
    <name evidence="1" type="ORF">CSX02_08765</name>
</gene>